<dbReference type="EMBL" id="JANJYJ010000009">
    <property type="protein sequence ID" value="KAK3189075.1"/>
    <property type="molecule type" value="Genomic_DNA"/>
</dbReference>
<organism evidence="1 2">
    <name type="scientific">Dipteronia sinensis</name>
    <dbReference type="NCBI Taxonomy" id="43782"/>
    <lineage>
        <taxon>Eukaryota</taxon>
        <taxon>Viridiplantae</taxon>
        <taxon>Streptophyta</taxon>
        <taxon>Embryophyta</taxon>
        <taxon>Tracheophyta</taxon>
        <taxon>Spermatophyta</taxon>
        <taxon>Magnoliopsida</taxon>
        <taxon>eudicotyledons</taxon>
        <taxon>Gunneridae</taxon>
        <taxon>Pentapetalae</taxon>
        <taxon>rosids</taxon>
        <taxon>malvids</taxon>
        <taxon>Sapindales</taxon>
        <taxon>Sapindaceae</taxon>
        <taxon>Hippocastanoideae</taxon>
        <taxon>Acereae</taxon>
        <taxon>Dipteronia</taxon>
    </lineage>
</organism>
<evidence type="ECO:0000313" key="1">
    <source>
        <dbReference type="EMBL" id="KAK3189075.1"/>
    </source>
</evidence>
<reference evidence="1" key="1">
    <citation type="journal article" date="2023" name="Plant J.">
        <title>Genome sequences and population genomics provide insights into the demographic history, inbreeding, and mutation load of two 'living fossil' tree species of Dipteronia.</title>
        <authorList>
            <person name="Feng Y."/>
            <person name="Comes H.P."/>
            <person name="Chen J."/>
            <person name="Zhu S."/>
            <person name="Lu R."/>
            <person name="Zhang X."/>
            <person name="Li P."/>
            <person name="Qiu J."/>
            <person name="Olsen K.M."/>
            <person name="Qiu Y."/>
        </authorList>
    </citation>
    <scope>NUCLEOTIDE SEQUENCE</scope>
    <source>
        <strain evidence="1">NBL</strain>
    </source>
</reference>
<evidence type="ECO:0000313" key="2">
    <source>
        <dbReference type="Proteomes" id="UP001281410"/>
    </source>
</evidence>
<dbReference type="Proteomes" id="UP001281410">
    <property type="component" value="Unassembled WGS sequence"/>
</dbReference>
<accession>A0AAD9ZQY8</accession>
<proteinExistence type="predicted"/>
<comment type="caution">
    <text evidence="1">The sequence shown here is derived from an EMBL/GenBank/DDBJ whole genome shotgun (WGS) entry which is preliminary data.</text>
</comment>
<dbReference type="AlphaFoldDB" id="A0AAD9ZQY8"/>
<name>A0AAD9ZQY8_9ROSI</name>
<protein>
    <submittedName>
        <fullName evidence="1">Uncharacterized protein</fullName>
    </submittedName>
</protein>
<gene>
    <name evidence="1" type="ORF">Dsin_028636</name>
</gene>
<keyword evidence="2" id="KW-1185">Reference proteome</keyword>
<sequence>MAKPCSGASRLGLQQVEEYDTTDHVRAKIHFSLDSPCRFDRELNVVDSHYDLVVYITQPLDEHMVFRERRLGQSHCYGPYSLQNAKQVPSLPTLLKGPRFLISSNVGMGASVNVLEQLSLATPLLMYLPIELVLLRGAALAVRGDDLQVVVACLEGKKATAKEQLVIANAVLAATEQGVATRDQSITGSGKSWIAKTMPTHVP</sequence>